<dbReference type="GO" id="GO:0005886">
    <property type="term" value="C:plasma membrane"/>
    <property type="evidence" value="ECO:0007669"/>
    <property type="project" value="UniProtKB-SubCell"/>
</dbReference>
<feature type="transmembrane region" description="Helical" evidence="8">
    <location>
        <begin position="189"/>
        <end position="209"/>
    </location>
</feature>
<dbReference type="AlphaFoldDB" id="A0A0R2CTE9"/>
<dbReference type="RefSeq" id="WP_057828764.1">
    <property type="nucleotide sequence ID" value="NZ_AYZE01000010.1"/>
</dbReference>
<keyword evidence="4 8" id="KW-0812">Transmembrane</keyword>
<keyword evidence="10" id="KW-1185">Reference proteome</keyword>
<feature type="binding site" evidence="7">
    <location>
        <position position="192"/>
    </location>
    <ligand>
        <name>Zn(2+)</name>
        <dbReference type="ChEBI" id="CHEBI:29105"/>
    </ligand>
</feature>
<feature type="transmembrane region" description="Helical" evidence="8">
    <location>
        <begin position="45"/>
        <end position="70"/>
    </location>
</feature>
<feature type="transmembrane region" description="Helical" evidence="8">
    <location>
        <begin position="106"/>
        <end position="126"/>
    </location>
</feature>
<evidence type="ECO:0000256" key="5">
    <source>
        <dbReference type="ARBA" id="ARBA00022989"/>
    </source>
</evidence>
<keyword evidence="7" id="KW-0862">Zinc</keyword>
<dbReference type="PANTHER" id="PTHR20855:SF3">
    <property type="entry name" value="LD03007P"/>
    <property type="match status" value="1"/>
</dbReference>
<dbReference type="NCBIfam" id="TIGR01065">
    <property type="entry name" value="hlyIII"/>
    <property type="match status" value="1"/>
</dbReference>
<evidence type="ECO:0000313" key="10">
    <source>
        <dbReference type="Proteomes" id="UP000051131"/>
    </source>
</evidence>
<dbReference type="PATRIC" id="fig|1423729.3.peg.503"/>
<evidence type="ECO:0000256" key="2">
    <source>
        <dbReference type="ARBA" id="ARBA00008488"/>
    </source>
</evidence>
<feature type="transmembrane region" description="Helical" evidence="8">
    <location>
        <begin position="160"/>
        <end position="182"/>
    </location>
</feature>
<dbReference type="InterPro" id="IPR004254">
    <property type="entry name" value="AdipoR/HlyIII-related"/>
</dbReference>
<evidence type="ECO:0000256" key="6">
    <source>
        <dbReference type="ARBA" id="ARBA00023136"/>
    </source>
</evidence>
<evidence type="ECO:0000256" key="8">
    <source>
        <dbReference type="SAM" id="Phobius"/>
    </source>
</evidence>
<keyword evidence="7" id="KW-0479">Metal-binding</keyword>
<comment type="similarity">
    <text evidence="2">Belongs to the UPF0073 (Hly-III) family.</text>
</comment>
<evidence type="ECO:0000313" key="9">
    <source>
        <dbReference type="EMBL" id="KRM91531.1"/>
    </source>
</evidence>
<evidence type="ECO:0000256" key="3">
    <source>
        <dbReference type="ARBA" id="ARBA00022475"/>
    </source>
</evidence>
<sequence length="210" mass="23785">MDNKERLLNEIWSSITHGIGIVLSIVAFTLLLIKGTREYDVLAFLSFFIYGLSLITLYTSSTLFHSLYFTKAKKVFQAMDHCSIFILIAGTYTPYCLLAIKGVQGTWMLSIIWSLSILGILFHLFIHNSKLQWIETVTYVAMGWLCLAGGKQLFSSLGEVGFILLVVGGIMFTLGALVYSLRGVRYVHVYWHIFVMLGSISMFFSIYLFL</sequence>
<dbReference type="Proteomes" id="UP000051131">
    <property type="component" value="Unassembled WGS sequence"/>
</dbReference>
<gene>
    <name evidence="9" type="ORF">FC80_GL000500</name>
</gene>
<feature type="transmembrane region" description="Helical" evidence="8">
    <location>
        <begin position="82"/>
        <end position="100"/>
    </location>
</feature>
<dbReference type="Pfam" id="PF03006">
    <property type="entry name" value="HlyIII"/>
    <property type="match status" value="1"/>
</dbReference>
<evidence type="ECO:0000256" key="4">
    <source>
        <dbReference type="ARBA" id="ARBA00022692"/>
    </source>
</evidence>
<dbReference type="InterPro" id="IPR005744">
    <property type="entry name" value="Hy-lIII"/>
</dbReference>
<dbReference type="GO" id="GO:0046872">
    <property type="term" value="F:metal ion binding"/>
    <property type="evidence" value="ECO:0007669"/>
    <property type="project" value="UniProtKB-KW"/>
</dbReference>
<dbReference type="PANTHER" id="PTHR20855">
    <property type="entry name" value="ADIPOR/PROGESTIN RECEPTOR-RELATED"/>
    <property type="match status" value="1"/>
</dbReference>
<name>A0A0R2CTE9_9LACO</name>
<evidence type="ECO:0000256" key="1">
    <source>
        <dbReference type="ARBA" id="ARBA00004651"/>
    </source>
</evidence>
<keyword evidence="6 8" id="KW-0472">Membrane</keyword>
<reference evidence="9 10" key="1">
    <citation type="journal article" date="2015" name="Genome Announc.">
        <title>Expanding the biotechnology potential of lactobacilli through comparative genomics of 213 strains and associated genera.</title>
        <authorList>
            <person name="Sun Z."/>
            <person name="Harris H.M."/>
            <person name="McCann A."/>
            <person name="Guo C."/>
            <person name="Argimon S."/>
            <person name="Zhang W."/>
            <person name="Yang X."/>
            <person name="Jeffery I.B."/>
            <person name="Cooney J.C."/>
            <person name="Kagawa T.F."/>
            <person name="Liu W."/>
            <person name="Song Y."/>
            <person name="Salvetti E."/>
            <person name="Wrobel A."/>
            <person name="Rasinkangas P."/>
            <person name="Parkhill J."/>
            <person name="Rea M.C."/>
            <person name="O'Sullivan O."/>
            <person name="Ritari J."/>
            <person name="Douillard F.P."/>
            <person name="Paul Ross R."/>
            <person name="Yang R."/>
            <person name="Briner A.E."/>
            <person name="Felis G.E."/>
            <person name="de Vos W.M."/>
            <person name="Barrangou R."/>
            <person name="Klaenhammer T.R."/>
            <person name="Caufield P.W."/>
            <person name="Cui Y."/>
            <person name="Zhang H."/>
            <person name="O'Toole P.W."/>
        </authorList>
    </citation>
    <scope>NUCLEOTIDE SEQUENCE [LARGE SCALE GENOMIC DNA]</scope>
    <source>
        <strain evidence="9 10">DSM 21116</strain>
    </source>
</reference>
<keyword evidence="5 8" id="KW-1133">Transmembrane helix</keyword>
<feature type="binding site" evidence="7">
    <location>
        <position position="65"/>
    </location>
    <ligand>
        <name>Zn(2+)</name>
        <dbReference type="ChEBI" id="CHEBI:29105"/>
    </ligand>
</feature>
<comment type="caution">
    <text evidence="9">The sequence shown here is derived from an EMBL/GenBank/DDBJ whole genome shotgun (WGS) entry which is preliminary data.</text>
</comment>
<proteinExistence type="inferred from homology"/>
<protein>
    <recommendedName>
        <fullName evidence="11">Hemolysin III</fullName>
    </recommendedName>
</protein>
<organism evidence="9 10">
    <name type="scientific">Liquorilactobacillus cacaonum DSM 21116</name>
    <dbReference type="NCBI Taxonomy" id="1423729"/>
    <lineage>
        <taxon>Bacteria</taxon>
        <taxon>Bacillati</taxon>
        <taxon>Bacillota</taxon>
        <taxon>Bacilli</taxon>
        <taxon>Lactobacillales</taxon>
        <taxon>Lactobacillaceae</taxon>
        <taxon>Liquorilactobacillus</taxon>
    </lineage>
</organism>
<dbReference type="EMBL" id="AYZE01000010">
    <property type="protein sequence ID" value="KRM91531.1"/>
    <property type="molecule type" value="Genomic_DNA"/>
</dbReference>
<accession>A0A0R2CTE9</accession>
<keyword evidence="3" id="KW-1003">Cell membrane</keyword>
<dbReference type="STRING" id="1423729.FC80_GL000500"/>
<comment type="subcellular location">
    <subcellularLocation>
        <location evidence="1">Cell membrane</location>
        <topology evidence="1">Multi-pass membrane protein</topology>
    </subcellularLocation>
</comment>
<evidence type="ECO:0008006" key="11">
    <source>
        <dbReference type="Google" id="ProtNLM"/>
    </source>
</evidence>
<evidence type="ECO:0000256" key="7">
    <source>
        <dbReference type="PIRSR" id="PIRSR604254-1"/>
    </source>
</evidence>
<feature type="transmembrane region" description="Helical" evidence="8">
    <location>
        <begin position="12"/>
        <end position="33"/>
    </location>
</feature>
<dbReference type="GO" id="GO:0140911">
    <property type="term" value="F:pore-forming activity"/>
    <property type="evidence" value="ECO:0007669"/>
    <property type="project" value="InterPro"/>
</dbReference>
<dbReference type="OrthoDB" id="9813689at2"/>
<feature type="binding site" evidence="7">
    <location>
        <position position="188"/>
    </location>
    <ligand>
        <name>Zn(2+)</name>
        <dbReference type="ChEBI" id="CHEBI:29105"/>
    </ligand>
</feature>